<name>A0A7V8FM25_9BURK</name>
<dbReference type="AlphaFoldDB" id="A0A7V8FM25"/>
<evidence type="ECO:0000313" key="1">
    <source>
        <dbReference type="EMBL" id="KAF1019666.1"/>
    </source>
</evidence>
<proteinExistence type="predicted"/>
<gene>
    <name evidence="1" type="ORF">GAK30_02982</name>
</gene>
<organism evidence="1 2">
    <name type="scientific">Paracidovorax wautersii</name>
    <dbReference type="NCBI Taxonomy" id="1177982"/>
    <lineage>
        <taxon>Bacteria</taxon>
        <taxon>Pseudomonadati</taxon>
        <taxon>Pseudomonadota</taxon>
        <taxon>Betaproteobacteria</taxon>
        <taxon>Burkholderiales</taxon>
        <taxon>Comamonadaceae</taxon>
        <taxon>Paracidovorax</taxon>
    </lineage>
</organism>
<accession>A0A7V8FM25</accession>
<dbReference type="Proteomes" id="UP000461670">
    <property type="component" value="Unassembled WGS sequence"/>
</dbReference>
<dbReference type="EMBL" id="WNDQ01000050">
    <property type="protein sequence ID" value="KAF1019666.1"/>
    <property type="molecule type" value="Genomic_DNA"/>
</dbReference>
<evidence type="ECO:0000313" key="2">
    <source>
        <dbReference type="Proteomes" id="UP000461670"/>
    </source>
</evidence>
<protein>
    <submittedName>
        <fullName evidence="1">Uncharacterized protein</fullName>
    </submittedName>
</protein>
<comment type="caution">
    <text evidence="1">The sequence shown here is derived from an EMBL/GenBank/DDBJ whole genome shotgun (WGS) entry which is preliminary data.</text>
</comment>
<reference evidence="2" key="1">
    <citation type="journal article" date="2020" name="MBio">
        <title>Horizontal gene transfer to a defensive symbiont with a reduced genome amongst a multipartite beetle microbiome.</title>
        <authorList>
            <person name="Waterworth S.C."/>
            <person name="Florez L.V."/>
            <person name="Rees E.R."/>
            <person name="Hertweck C."/>
            <person name="Kaltenpoth M."/>
            <person name="Kwan J.C."/>
        </authorList>
    </citation>
    <scope>NUCLEOTIDE SEQUENCE [LARGE SCALE GENOMIC DNA]</scope>
</reference>
<sequence length="332" mass="34601">MFTPPIFADSLSAISSPESESGAWPCGVPAGPTTDLFGPVPARANLSPRQAKELGLMTSGTFGRTSTGSSKSAALQSSLESRLRVETQTLGSTLYKMTWKVWNTGSQRSRFRLRASVLRTSATGSTGWPTPTAALAEKGVRTFEGGLMEAMRSHGPDLAAAACLAGWPTPTSTDALRCPSIDATTPNITLNHAANLAGWNTPDSTMTQAKARPPVLGSRKPTDPQISLVDQALHLAGWPTPLVGGTSPASHGQISGDFRNAMEVIKDVPQPARLTASGEMLTGSSAGMASGGQLSPAHSLWLMLGPMGAVWAACAPPATRSRSGKRKSLLKQ</sequence>